<feature type="domain" description="N-acetyltransferase" evidence="3">
    <location>
        <begin position="10"/>
        <end position="157"/>
    </location>
</feature>
<gene>
    <name evidence="4" type="ORF">Stube_16360</name>
</gene>
<dbReference type="SUPFAM" id="SSF55729">
    <property type="entry name" value="Acyl-CoA N-acyltransferases (Nat)"/>
    <property type="match status" value="1"/>
</dbReference>
<keyword evidence="1" id="KW-0808">Transferase</keyword>
<evidence type="ECO:0000313" key="5">
    <source>
        <dbReference type="Proteomes" id="UP000431826"/>
    </source>
</evidence>
<dbReference type="InterPro" id="IPR016181">
    <property type="entry name" value="Acyl_CoA_acyltransferase"/>
</dbReference>
<evidence type="ECO:0000256" key="1">
    <source>
        <dbReference type="ARBA" id="ARBA00022679"/>
    </source>
</evidence>
<protein>
    <recommendedName>
        <fullName evidence="3">N-acetyltransferase domain-containing protein</fullName>
    </recommendedName>
</protein>
<dbReference type="Gene3D" id="3.40.630.30">
    <property type="match status" value="1"/>
</dbReference>
<comment type="caution">
    <text evidence="4">The sequence shown here is derived from an EMBL/GenBank/DDBJ whole genome shotgun (WGS) entry which is preliminary data.</text>
</comment>
<name>A0A640ULQ4_9ACTN</name>
<dbReference type="OrthoDB" id="9805924at2"/>
<dbReference type="RefSeq" id="WP_159743146.1">
    <property type="nucleotide sequence ID" value="NZ_BLIR01000001.1"/>
</dbReference>
<organism evidence="4 5">
    <name type="scientific">Streptomyces tubercidicus</name>
    <dbReference type="NCBI Taxonomy" id="47759"/>
    <lineage>
        <taxon>Bacteria</taxon>
        <taxon>Bacillati</taxon>
        <taxon>Actinomycetota</taxon>
        <taxon>Actinomycetes</taxon>
        <taxon>Kitasatosporales</taxon>
        <taxon>Streptomycetaceae</taxon>
        <taxon>Streptomyces</taxon>
    </lineage>
</organism>
<evidence type="ECO:0000313" key="4">
    <source>
        <dbReference type="EMBL" id="GFE36963.1"/>
    </source>
</evidence>
<keyword evidence="5" id="KW-1185">Reference proteome</keyword>
<dbReference type="InterPro" id="IPR000182">
    <property type="entry name" value="GNAT_dom"/>
</dbReference>
<reference evidence="4 5" key="1">
    <citation type="submission" date="2019-12" db="EMBL/GenBank/DDBJ databases">
        <title>Whole genome shotgun sequence of Streptomyces tubercidicus NBRC 13090.</title>
        <authorList>
            <person name="Ichikawa N."/>
            <person name="Kimura A."/>
            <person name="Kitahashi Y."/>
            <person name="Komaki H."/>
            <person name="Tamura T."/>
        </authorList>
    </citation>
    <scope>NUCLEOTIDE SEQUENCE [LARGE SCALE GENOMIC DNA]</scope>
    <source>
        <strain evidence="4 5">NBRC 13090</strain>
    </source>
</reference>
<dbReference type="PROSITE" id="PS51186">
    <property type="entry name" value="GNAT"/>
    <property type="match status" value="1"/>
</dbReference>
<dbReference type="PANTHER" id="PTHR10545:SF42">
    <property type="entry name" value="ACETYLTRANSFERASE"/>
    <property type="match status" value="1"/>
</dbReference>
<dbReference type="CDD" id="cd04301">
    <property type="entry name" value="NAT_SF"/>
    <property type="match status" value="1"/>
</dbReference>
<accession>A0A640ULQ4</accession>
<dbReference type="AlphaFoldDB" id="A0A640ULQ4"/>
<dbReference type="Pfam" id="PF00583">
    <property type="entry name" value="Acetyltransf_1"/>
    <property type="match status" value="1"/>
</dbReference>
<dbReference type="PANTHER" id="PTHR10545">
    <property type="entry name" value="DIAMINE N-ACETYLTRANSFERASE"/>
    <property type="match status" value="1"/>
</dbReference>
<evidence type="ECO:0000259" key="3">
    <source>
        <dbReference type="PROSITE" id="PS51186"/>
    </source>
</evidence>
<evidence type="ECO:0000256" key="2">
    <source>
        <dbReference type="ARBA" id="ARBA00023315"/>
    </source>
</evidence>
<dbReference type="GeneID" id="96282785"/>
<sequence>MQQTGNQQAWSVSPATEGDYAHWRKLYQGYADFYGKEMPESRAERVWSWIMNPEHEVHCILVRDEAGAPVGLAHYRPFARPLTATTGGFLDDLFVTPELRGSGAVDALFTRLREITAERGWSVLRWITMDDNYRARSKYDRVAQQTKWVTYDMAPSA</sequence>
<dbReference type="GO" id="GO:0008080">
    <property type="term" value="F:N-acetyltransferase activity"/>
    <property type="evidence" value="ECO:0007669"/>
    <property type="project" value="TreeGrafter"/>
</dbReference>
<dbReference type="Proteomes" id="UP000431826">
    <property type="component" value="Unassembled WGS sequence"/>
</dbReference>
<dbReference type="EMBL" id="BLIR01000001">
    <property type="protein sequence ID" value="GFE36963.1"/>
    <property type="molecule type" value="Genomic_DNA"/>
</dbReference>
<proteinExistence type="predicted"/>
<keyword evidence="2" id="KW-0012">Acyltransferase</keyword>
<dbReference type="InterPro" id="IPR051016">
    <property type="entry name" value="Diverse_Substrate_AcTransf"/>
</dbReference>